<sequence>MFVLVFFLTLLVDNINYYQCQTLLNLKFSAVIFSIILLIVLRRVDHGRCSCAYLLHAVHPPPTWRHQRRRRCKQAGQLVRMESLPRALLRDLSSWLWIDPSSTLASP</sequence>
<keyword evidence="1" id="KW-0812">Transmembrane</keyword>
<gene>
    <name evidence="2" type="ORF">ILYODFUR_017093</name>
</gene>
<dbReference type="EMBL" id="JAHRIQ010094273">
    <property type="protein sequence ID" value="MEQ2251999.1"/>
    <property type="molecule type" value="Genomic_DNA"/>
</dbReference>
<protein>
    <submittedName>
        <fullName evidence="2">Uncharacterized protein</fullName>
    </submittedName>
</protein>
<dbReference type="Proteomes" id="UP001482620">
    <property type="component" value="Unassembled WGS sequence"/>
</dbReference>
<name>A0ABV0V4P7_9TELE</name>
<feature type="transmembrane region" description="Helical" evidence="1">
    <location>
        <begin position="24"/>
        <end position="41"/>
    </location>
</feature>
<evidence type="ECO:0000256" key="1">
    <source>
        <dbReference type="SAM" id="Phobius"/>
    </source>
</evidence>
<accession>A0ABV0V4P7</accession>
<evidence type="ECO:0000313" key="3">
    <source>
        <dbReference type="Proteomes" id="UP001482620"/>
    </source>
</evidence>
<organism evidence="2 3">
    <name type="scientific">Ilyodon furcidens</name>
    <name type="common">goldbreast splitfin</name>
    <dbReference type="NCBI Taxonomy" id="33524"/>
    <lineage>
        <taxon>Eukaryota</taxon>
        <taxon>Metazoa</taxon>
        <taxon>Chordata</taxon>
        <taxon>Craniata</taxon>
        <taxon>Vertebrata</taxon>
        <taxon>Euteleostomi</taxon>
        <taxon>Actinopterygii</taxon>
        <taxon>Neopterygii</taxon>
        <taxon>Teleostei</taxon>
        <taxon>Neoteleostei</taxon>
        <taxon>Acanthomorphata</taxon>
        <taxon>Ovalentaria</taxon>
        <taxon>Atherinomorphae</taxon>
        <taxon>Cyprinodontiformes</taxon>
        <taxon>Goodeidae</taxon>
        <taxon>Ilyodon</taxon>
    </lineage>
</organism>
<comment type="caution">
    <text evidence="2">The sequence shown here is derived from an EMBL/GenBank/DDBJ whole genome shotgun (WGS) entry which is preliminary data.</text>
</comment>
<proteinExistence type="predicted"/>
<keyword evidence="1" id="KW-0472">Membrane</keyword>
<keyword evidence="1" id="KW-1133">Transmembrane helix</keyword>
<reference evidence="2 3" key="1">
    <citation type="submission" date="2021-06" db="EMBL/GenBank/DDBJ databases">
        <authorList>
            <person name="Palmer J.M."/>
        </authorList>
    </citation>
    <scope>NUCLEOTIDE SEQUENCE [LARGE SCALE GENOMIC DNA]</scope>
    <source>
        <strain evidence="3">if_2019</strain>
        <tissue evidence="2">Muscle</tissue>
    </source>
</reference>
<keyword evidence="3" id="KW-1185">Reference proteome</keyword>
<evidence type="ECO:0000313" key="2">
    <source>
        <dbReference type="EMBL" id="MEQ2251999.1"/>
    </source>
</evidence>